<keyword evidence="8 11" id="KW-0406">Ion transport</keyword>
<evidence type="ECO:0000256" key="10">
    <source>
        <dbReference type="ARBA" id="ARBA00023310"/>
    </source>
</evidence>
<feature type="transmembrane region" description="Helical" evidence="11">
    <location>
        <begin position="144"/>
        <end position="163"/>
    </location>
</feature>
<gene>
    <name evidence="11 13" type="primary">atpB</name>
    <name evidence="13" type="ORF">ACFQ2T_09500</name>
</gene>
<evidence type="ECO:0000256" key="5">
    <source>
        <dbReference type="ARBA" id="ARBA00022692"/>
    </source>
</evidence>
<dbReference type="InterPro" id="IPR035908">
    <property type="entry name" value="F0_ATP_A_sf"/>
</dbReference>
<keyword evidence="10 11" id="KW-0066">ATP synthesis</keyword>
<comment type="subcellular location">
    <subcellularLocation>
        <location evidence="11 12">Cell membrane</location>
        <topology evidence="11 12">Multi-pass membrane protein</topology>
    </subcellularLocation>
    <subcellularLocation>
        <location evidence="1">Membrane</location>
        <topology evidence="1">Multi-pass membrane protein</topology>
    </subcellularLocation>
</comment>
<feature type="transmembrane region" description="Helical" evidence="11">
    <location>
        <begin position="264"/>
        <end position="286"/>
    </location>
</feature>
<dbReference type="EMBL" id="JBHTLN010000001">
    <property type="protein sequence ID" value="MFD1122736.1"/>
    <property type="molecule type" value="Genomic_DNA"/>
</dbReference>
<evidence type="ECO:0000256" key="8">
    <source>
        <dbReference type="ARBA" id="ARBA00023065"/>
    </source>
</evidence>
<dbReference type="PANTHER" id="PTHR42823">
    <property type="entry name" value="ATP SYNTHASE SUBUNIT A, CHLOROPLASTIC"/>
    <property type="match status" value="1"/>
</dbReference>
<evidence type="ECO:0000256" key="9">
    <source>
        <dbReference type="ARBA" id="ARBA00023136"/>
    </source>
</evidence>
<feature type="transmembrane region" description="Helical" evidence="11">
    <location>
        <begin position="230"/>
        <end position="257"/>
    </location>
</feature>
<comment type="function">
    <text evidence="11 12">Key component of the proton channel; it plays a direct role in the translocation of protons across the membrane.</text>
</comment>
<evidence type="ECO:0000256" key="2">
    <source>
        <dbReference type="ARBA" id="ARBA00006810"/>
    </source>
</evidence>
<feature type="transmembrane region" description="Helical" evidence="11">
    <location>
        <begin position="43"/>
        <end position="61"/>
    </location>
</feature>
<dbReference type="NCBIfam" id="TIGR01131">
    <property type="entry name" value="ATP_synt_6_or_A"/>
    <property type="match status" value="1"/>
</dbReference>
<dbReference type="InterPro" id="IPR000568">
    <property type="entry name" value="ATP_synth_F0_asu"/>
</dbReference>
<evidence type="ECO:0000256" key="11">
    <source>
        <dbReference type="HAMAP-Rule" id="MF_01393"/>
    </source>
</evidence>
<dbReference type="Proteomes" id="UP001597206">
    <property type="component" value="Unassembled WGS sequence"/>
</dbReference>
<evidence type="ECO:0000256" key="1">
    <source>
        <dbReference type="ARBA" id="ARBA00004141"/>
    </source>
</evidence>
<keyword evidence="4 11" id="KW-0138">CF(0)</keyword>
<evidence type="ECO:0000256" key="4">
    <source>
        <dbReference type="ARBA" id="ARBA00022547"/>
    </source>
</evidence>
<dbReference type="InterPro" id="IPR023011">
    <property type="entry name" value="ATP_synth_F0_asu_AS"/>
</dbReference>
<sequence length="291" mass="31859">MTTEHTQQAEHALTPSSYIQHHLGFNAQSVGDTSFWTLHVDTLAMSVILGFVVMGLVWLVARGATSGVPSKAQAFVELVFGFIDDQVKNIFHGDRHSFIAPTALTVFLWVFAMNAMDFLPVDIFAKGIHALGFDHWRAVPTSDINTTFALALAVWFLMIFFSIKAKGLGGWIHELFCAPFGSAKFFKPKSALGFVGLVLSPLLFVANFAFNLIEYVSKPLSHSLRLFGNMYAGEVIFLLLGLWAATGLTGTIAGAVLGAGWSIFHILIVALQAFIFMMLTVVYLAMAHESH</sequence>
<feature type="transmembrane region" description="Helical" evidence="11">
    <location>
        <begin position="191"/>
        <end position="210"/>
    </location>
</feature>
<evidence type="ECO:0000256" key="6">
    <source>
        <dbReference type="ARBA" id="ARBA00022781"/>
    </source>
</evidence>
<organism evidence="13 14">
    <name type="scientific">Methylophilus flavus</name>
    <dbReference type="NCBI Taxonomy" id="640084"/>
    <lineage>
        <taxon>Bacteria</taxon>
        <taxon>Pseudomonadati</taxon>
        <taxon>Pseudomonadota</taxon>
        <taxon>Betaproteobacteria</taxon>
        <taxon>Nitrosomonadales</taxon>
        <taxon>Methylophilaceae</taxon>
        <taxon>Methylophilus</taxon>
    </lineage>
</organism>
<dbReference type="PANTHER" id="PTHR42823:SF3">
    <property type="entry name" value="ATP SYNTHASE SUBUNIT A, CHLOROPLASTIC"/>
    <property type="match status" value="1"/>
</dbReference>
<accession>A0ABW3PGP9</accession>
<keyword evidence="14" id="KW-1185">Reference proteome</keyword>
<keyword evidence="5 11" id="KW-0812">Transmembrane</keyword>
<evidence type="ECO:0000313" key="14">
    <source>
        <dbReference type="Proteomes" id="UP001597206"/>
    </source>
</evidence>
<protein>
    <recommendedName>
        <fullName evidence="11 12">ATP synthase subunit a</fullName>
    </recommendedName>
    <alternativeName>
        <fullName evidence="11">ATP synthase F0 sector subunit a</fullName>
    </alternativeName>
    <alternativeName>
        <fullName evidence="11">F-ATPase subunit 6</fullName>
    </alternativeName>
</protein>
<dbReference type="PROSITE" id="PS00449">
    <property type="entry name" value="ATPASE_A"/>
    <property type="match status" value="1"/>
</dbReference>
<dbReference type="Pfam" id="PF00119">
    <property type="entry name" value="ATP-synt_A"/>
    <property type="match status" value="1"/>
</dbReference>
<comment type="caution">
    <text evidence="13">The sequence shown here is derived from an EMBL/GenBank/DDBJ whole genome shotgun (WGS) entry which is preliminary data.</text>
</comment>
<keyword evidence="7 11" id="KW-1133">Transmembrane helix</keyword>
<keyword evidence="3 11" id="KW-0813">Transport</keyword>
<dbReference type="CDD" id="cd00310">
    <property type="entry name" value="ATP-synt_Fo_a_6"/>
    <property type="match status" value="1"/>
</dbReference>
<dbReference type="RefSeq" id="WP_379033605.1">
    <property type="nucleotide sequence ID" value="NZ_JBHTLN010000001.1"/>
</dbReference>
<dbReference type="SUPFAM" id="SSF81336">
    <property type="entry name" value="F1F0 ATP synthase subunit A"/>
    <property type="match status" value="1"/>
</dbReference>
<keyword evidence="6 11" id="KW-0375">Hydrogen ion transport</keyword>
<dbReference type="NCBIfam" id="NF004477">
    <property type="entry name" value="PRK05815.1-1"/>
    <property type="match status" value="1"/>
</dbReference>
<dbReference type="InterPro" id="IPR045082">
    <property type="entry name" value="ATP_syn_F0_a_bact/chloroplast"/>
</dbReference>
<evidence type="ECO:0000256" key="7">
    <source>
        <dbReference type="ARBA" id="ARBA00022989"/>
    </source>
</evidence>
<name>A0ABW3PGP9_9PROT</name>
<comment type="similarity">
    <text evidence="2 11 12">Belongs to the ATPase A chain family.</text>
</comment>
<keyword evidence="9 11" id="KW-0472">Membrane</keyword>
<dbReference type="HAMAP" id="MF_01393">
    <property type="entry name" value="ATP_synth_a_bact"/>
    <property type="match status" value="1"/>
</dbReference>
<evidence type="ECO:0000313" key="13">
    <source>
        <dbReference type="EMBL" id="MFD1122736.1"/>
    </source>
</evidence>
<evidence type="ECO:0000256" key="12">
    <source>
        <dbReference type="RuleBase" id="RU000483"/>
    </source>
</evidence>
<dbReference type="Gene3D" id="1.20.120.220">
    <property type="entry name" value="ATP synthase, F0 complex, subunit A"/>
    <property type="match status" value="1"/>
</dbReference>
<evidence type="ECO:0000256" key="3">
    <source>
        <dbReference type="ARBA" id="ARBA00022448"/>
    </source>
</evidence>
<reference evidence="14" key="1">
    <citation type="journal article" date="2019" name="Int. J. Syst. Evol. Microbiol.">
        <title>The Global Catalogue of Microorganisms (GCM) 10K type strain sequencing project: providing services to taxonomists for standard genome sequencing and annotation.</title>
        <authorList>
            <consortium name="The Broad Institute Genomics Platform"/>
            <consortium name="The Broad Institute Genome Sequencing Center for Infectious Disease"/>
            <person name="Wu L."/>
            <person name="Ma J."/>
        </authorList>
    </citation>
    <scope>NUCLEOTIDE SEQUENCE [LARGE SCALE GENOMIC DNA]</scope>
    <source>
        <strain evidence="14">CCUG 58411</strain>
    </source>
</reference>
<feature type="transmembrane region" description="Helical" evidence="11">
    <location>
        <begin position="98"/>
        <end position="116"/>
    </location>
</feature>
<keyword evidence="11" id="KW-1003">Cell membrane</keyword>
<proteinExistence type="inferred from homology"/>